<organism evidence="9 10">
    <name type="scientific">Dillenia turbinata</name>
    <dbReference type="NCBI Taxonomy" id="194707"/>
    <lineage>
        <taxon>Eukaryota</taxon>
        <taxon>Viridiplantae</taxon>
        <taxon>Streptophyta</taxon>
        <taxon>Embryophyta</taxon>
        <taxon>Tracheophyta</taxon>
        <taxon>Spermatophyta</taxon>
        <taxon>Magnoliopsida</taxon>
        <taxon>eudicotyledons</taxon>
        <taxon>Gunneridae</taxon>
        <taxon>Pentapetalae</taxon>
        <taxon>Dilleniales</taxon>
        <taxon>Dilleniaceae</taxon>
        <taxon>Dillenia</taxon>
    </lineage>
</organism>
<dbReference type="PANTHER" id="PTHR13878">
    <property type="entry name" value="GULONOLACTONE OXIDASE"/>
    <property type="match status" value="1"/>
</dbReference>
<dbReference type="GO" id="GO:0071949">
    <property type="term" value="F:FAD binding"/>
    <property type="evidence" value="ECO:0007669"/>
    <property type="project" value="InterPro"/>
</dbReference>
<evidence type="ECO:0000256" key="2">
    <source>
        <dbReference type="ARBA" id="ARBA00005466"/>
    </source>
</evidence>
<dbReference type="InterPro" id="IPR016170">
    <property type="entry name" value="Cytok_DH_C_sf"/>
</dbReference>
<evidence type="ECO:0000256" key="4">
    <source>
        <dbReference type="ARBA" id="ARBA00022630"/>
    </source>
</evidence>
<dbReference type="PROSITE" id="PS00862">
    <property type="entry name" value="OX2_COVAL_FAD"/>
    <property type="match status" value="1"/>
</dbReference>
<dbReference type="Proteomes" id="UP001370490">
    <property type="component" value="Unassembled WGS sequence"/>
</dbReference>
<dbReference type="Gene3D" id="3.30.43.10">
    <property type="entry name" value="Uridine Diphospho-n-acetylenolpyruvylglucosamine Reductase, domain 2"/>
    <property type="match status" value="1"/>
</dbReference>
<dbReference type="InterPro" id="IPR016166">
    <property type="entry name" value="FAD-bd_PCMH"/>
</dbReference>
<dbReference type="Gene3D" id="3.30.465.10">
    <property type="match status" value="1"/>
</dbReference>
<comment type="catalytic activity">
    <reaction evidence="7">
        <text>N(6)-dimethylallyladenine + A + H2O = 3-methyl-2-butenal + adenine + AH2</text>
        <dbReference type="Rhea" id="RHEA:13625"/>
        <dbReference type="ChEBI" id="CHEBI:13193"/>
        <dbReference type="ChEBI" id="CHEBI:15377"/>
        <dbReference type="ChEBI" id="CHEBI:15825"/>
        <dbReference type="ChEBI" id="CHEBI:16708"/>
        <dbReference type="ChEBI" id="CHEBI:17499"/>
        <dbReference type="ChEBI" id="CHEBI:17660"/>
        <dbReference type="EC" id="1.5.99.12"/>
    </reaction>
</comment>
<dbReference type="EC" id="1.5.99.12" evidence="3"/>
<evidence type="ECO:0000259" key="8">
    <source>
        <dbReference type="PROSITE" id="PS51387"/>
    </source>
</evidence>
<comment type="caution">
    <text evidence="9">The sequence shown here is derived from an EMBL/GenBank/DDBJ whole genome shotgun (WGS) entry which is preliminary data.</text>
</comment>
<dbReference type="Pfam" id="PF09265">
    <property type="entry name" value="Cytokin-bind"/>
    <property type="match status" value="1"/>
</dbReference>
<reference evidence="9 10" key="1">
    <citation type="submission" date="2023-12" db="EMBL/GenBank/DDBJ databases">
        <title>A high-quality genome assembly for Dillenia turbinata (Dilleniales).</title>
        <authorList>
            <person name="Chanderbali A."/>
        </authorList>
    </citation>
    <scope>NUCLEOTIDE SEQUENCE [LARGE SCALE GENOMIC DNA]</scope>
    <source>
        <strain evidence="9">LSX21</strain>
        <tissue evidence="9">Leaf</tissue>
    </source>
</reference>
<dbReference type="InterPro" id="IPR006093">
    <property type="entry name" value="Oxy_OxRdtase_FAD_BS"/>
</dbReference>
<feature type="non-terminal residue" evidence="9">
    <location>
        <position position="1"/>
    </location>
</feature>
<dbReference type="EMBL" id="JBAMMX010000005">
    <property type="protein sequence ID" value="KAK6939421.1"/>
    <property type="molecule type" value="Genomic_DNA"/>
</dbReference>
<evidence type="ECO:0000256" key="3">
    <source>
        <dbReference type="ARBA" id="ARBA00011928"/>
    </source>
</evidence>
<dbReference type="InterPro" id="IPR050432">
    <property type="entry name" value="FAD-linked_Oxidoreductases_BP"/>
</dbReference>
<dbReference type="PANTHER" id="PTHR13878:SF102">
    <property type="entry name" value="CYTOKININ DEHYDROGENASE 5"/>
    <property type="match status" value="1"/>
</dbReference>
<name>A0AAN8ZIQ7_9MAGN</name>
<keyword evidence="10" id="KW-1185">Reference proteome</keyword>
<sequence>SLISVVFVVVRKEREKGKNLCMLRRKSLKRNPAYVSATTSHVAATRFCSSFNSTVHSSPIIREKSRTGNKIHMPLTMASKFLLTLAICRLIITVGLMMDPTELLNLGVEGQLSVEASDVETASTDFGGMTRTEPLAVLHPASAEDIARLIRAAYESANGLTVSARGHGHSTNGQAQTRNGVVVEMSRMSGLGVNPAWRPRVNEKQQYVDVWGGELWIDVLKSSLEFGLAPKSWTDYLYLSVGGTLSNGGISGQAFNHGPQISNLHELDVVTGRGELLTCSEEQNQELFHAVLGGLGQFGIITRARVRWIRVLYSNFSAFTRDQEYLISLHAQAATQKFDYVEGFVIVDEGLINNWRSSFFSPRNPVKISSLGANGGVLYCLEITKNYDDSTADTVDQVVEGLLKKLDYIPASVFTTDIPYVDFLDRVHKAELKLRAKGLWDVPHPWLNLFVPKSRISDFDKGVFKGILGKKTSGPILIYPMNKNKWDDRTSVITPDEDVFYLVALLRSALDTSDETQTLDYLTNQNRRILKFCEDAKINIKQYLPHYTTQQHWMDHFGDKWDRFERRKLAYDPRHILATGQRIFEPNFNIASQR</sequence>
<keyword evidence="5" id="KW-0274">FAD</keyword>
<dbReference type="AlphaFoldDB" id="A0AAN8ZIQ7"/>
<dbReference type="FunFam" id="3.40.462.10:FF:000001">
    <property type="entry name" value="Cytokinin dehydrogenase 2"/>
    <property type="match status" value="1"/>
</dbReference>
<dbReference type="InterPro" id="IPR016167">
    <property type="entry name" value="FAD-bd_PCMH_sub1"/>
</dbReference>
<dbReference type="InterPro" id="IPR036318">
    <property type="entry name" value="FAD-bd_PCMH-like_sf"/>
</dbReference>
<dbReference type="SUPFAM" id="SSF56176">
    <property type="entry name" value="FAD-binding/transporter-associated domain-like"/>
    <property type="match status" value="1"/>
</dbReference>
<dbReference type="InterPro" id="IPR016164">
    <property type="entry name" value="FAD-linked_Oxase-like_C"/>
</dbReference>
<dbReference type="PROSITE" id="PS51387">
    <property type="entry name" value="FAD_PCMH"/>
    <property type="match status" value="1"/>
</dbReference>
<dbReference type="InterPro" id="IPR015345">
    <property type="entry name" value="Cytokinin_DH_FAD/cytokin-bd"/>
</dbReference>
<keyword evidence="4" id="KW-0285">Flavoprotein</keyword>
<dbReference type="GO" id="GO:0019139">
    <property type="term" value="F:cytokinin dehydrogenase activity"/>
    <property type="evidence" value="ECO:0007669"/>
    <property type="project" value="UniProtKB-EC"/>
</dbReference>
<proteinExistence type="inferred from homology"/>
<dbReference type="InterPro" id="IPR016169">
    <property type="entry name" value="FAD-bd_PCMH_sub2"/>
</dbReference>
<feature type="domain" description="FAD-binding PCMH-type" evidence="8">
    <location>
        <begin position="130"/>
        <end position="311"/>
    </location>
</feature>
<dbReference type="SUPFAM" id="SSF55103">
    <property type="entry name" value="FAD-linked oxidases, C-terminal domain"/>
    <property type="match status" value="1"/>
</dbReference>
<dbReference type="InterPro" id="IPR006094">
    <property type="entry name" value="Oxid_FAD_bind_N"/>
</dbReference>
<evidence type="ECO:0000256" key="7">
    <source>
        <dbReference type="ARBA" id="ARBA00048224"/>
    </source>
</evidence>
<evidence type="ECO:0000256" key="1">
    <source>
        <dbReference type="ARBA" id="ARBA00001974"/>
    </source>
</evidence>
<gene>
    <name evidence="9" type="ORF">RJ641_028952</name>
</gene>
<dbReference type="GO" id="GO:0009690">
    <property type="term" value="P:cytokinin metabolic process"/>
    <property type="evidence" value="ECO:0007669"/>
    <property type="project" value="InterPro"/>
</dbReference>
<protein>
    <recommendedName>
        <fullName evidence="3">cytokinin dehydrogenase</fullName>
        <ecNumber evidence="3">1.5.99.12</ecNumber>
    </recommendedName>
</protein>
<dbReference type="Pfam" id="PF01565">
    <property type="entry name" value="FAD_binding_4"/>
    <property type="match status" value="1"/>
</dbReference>
<dbReference type="Gene3D" id="3.40.462.10">
    <property type="entry name" value="FAD-linked oxidases, C-terminal domain"/>
    <property type="match status" value="1"/>
</dbReference>
<keyword evidence="6" id="KW-0560">Oxidoreductase</keyword>
<evidence type="ECO:0000313" key="10">
    <source>
        <dbReference type="Proteomes" id="UP001370490"/>
    </source>
</evidence>
<comment type="cofactor">
    <cofactor evidence="1">
        <name>FAD</name>
        <dbReference type="ChEBI" id="CHEBI:57692"/>
    </cofactor>
</comment>
<evidence type="ECO:0000313" key="9">
    <source>
        <dbReference type="EMBL" id="KAK6939421.1"/>
    </source>
</evidence>
<evidence type="ECO:0000256" key="5">
    <source>
        <dbReference type="ARBA" id="ARBA00022827"/>
    </source>
</evidence>
<evidence type="ECO:0000256" key="6">
    <source>
        <dbReference type="ARBA" id="ARBA00023002"/>
    </source>
</evidence>
<comment type="similarity">
    <text evidence="2">Belongs to the oxygen-dependent FAD-linked oxidoreductase family.</text>
</comment>
<accession>A0AAN8ZIQ7</accession>